<dbReference type="Pfam" id="PF03372">
    <property type="entry name" value="Exo_endo_phos"/>
    <property type="match status" value="1"/>
</dbReference>
<keyword evidence="2" id="KW-0378">Hydrolase</keyword>
<dbReference type="GO" id="GO:0016020">
    <property type="term" value="C:membrane"/>
    <property type="evidence" value="ECO:0007669"/>
    <property type="project" value="GOC"/>
</dbReference>
<evidence type="ECO:0000313" key="3">
    <source>
        <dbReference type="Proteomes" id="UP000294947"/>
    </source>
</evidence>
<dbReference type="GO" id="GO:0016787">
    <property type="term" value="F:hydrolase activity"/>
    <property type="evidence" value="ECO:0007669"/>
    <property type="project" value="UniProtKB-KW"/>
</dbReference>
<dbReference type="PANTHER" id="PTHR14859">
    <property type="entry name" value="CALCOFLUOR WHITE HYPERSENSITIVE PROTEIN PRECURSOR"/>
    <property type="match status" value="1"/>
</dbReference>
<dbReference type="GO" id="GO:0006506">
    <property type="term" value="P:GPI anchor biosynthetic process"/>
    <property type="evidence" value="ECO:0007669"/>
    <property type="project" value="TreeGrafter"/>
</dbReference>
<feature type="domain" description="Endonuclease/exonuclease/phosphatase" evidence="1">
    <location>
        <begin position="71"/>
        <end position="302"/>
    </location>
</feature>
<dbReference type="PANTHER" id="PTHR14859:SF15">
    <property type="entry name" value="ENDONUCLEASE_EXONUCLEASE_PHOSPHATASE DOMAIN-CONTAINING PROTEIN"/>
    <property type="match status" value="1"/>
</dbReference>
<name>A0A4R4YEE7_9PSEU</name>
<dbReference type="Proteomes" id="UP000294947">
    <property type="component" value="Unassembled WGS sequence"/>
</dbReference>
<sequence>MVVIATTTTHELLALARRNPHRRHRGLVCCRLVTASRRSNVVIALAAALISLLPHTAQAAPHRGIDVLDFNIHTGIGADGRLDLARTAEVIAGADVVGLQEVDVHWAARSGYADQVAQLARMTGMHSYFAPIYDLDPEPGRTERRRYGVALLSRFPIIRAENHEITRLSTVDPEPAPKPMPGFAEAVLATPGGPTHVYVTHLDYRPDPAVRRTQVAETIHIMDQDPPHARQLLLGDFNAGPDAPELAPLLARMRDGWAAANGPGGGLTFPAPTPEKRIDYVTFAGRLRATRAEVPDTQASDHRPVLMTIAG</sequence>
<dbReference type="AlphaFoldDB" id="A0A4R4YEE7"/>
<organism evidence="2 3">
    <name type="scientific">Saccharopolyspora elongata</name>
    <dbReference type="NCBI Taxonomy" id="2530387"/>
    <lineage>
        <taxon>Bacteria</taxon>
        <taxon>Bacillati</taxon>
        <taxon>Actinomycetota</taxon>
        <taxon>Actinomycetes</taxon>
        <taxon>Pseudonocardiales</taxon>
        <taxon>Pseudonocardiaceae</taxon>
        <taxon>Saccharopolyspora</taxon>
    </lineage>
</organism>
<dbReference type="OrthoDB" id="155529at2"/>
<keyword evidence="3" id="KW-1185">Reference proteome</keyword>
<evidence type="ECO:0000313" key="2">
    <source>
        <dbReference type="EMBL" id="TDD43043.1"/>
    </source>
</evidence>
<dbReference type="SUPFAM" id="SSF56219">
    <property type="entry name" value="DNase I-like"/>
    <property type="match status" value="1"/>
</dbReference>
<dbReference type="InterPro" id="IPR051916">
    <property type="entry name" value="GPI-anchor_lipid_remodeler"/>
</dbReference>
<comment type="caution">
    <text evidence="2">The sequence shown here is derived from an EMBL/GenBank/DDBJ whole genome shotgun (WGS) entry which is preliminary data.</text>
</comment>
<dbReference type="InterPro" id="IPR036691">
    <property type="entry name" value="Endo/exonu/phosph_ase_sf"/>
</dbReference>
<dbReference type="EMBL" id="SMKW01000042">
    <property type="protein sequence ID" value="TDD43043.1"/>
    <property type="molecule type" value="Genomic_DNA"/>
</dbReference>
<reference evidence="2 3" key="1">
    <citation type="submission" date="2019-03" db="EMBL/GenBank/DDBJ databases">
        <title>Draft genome sequences of novel Actinobacteria.</title>
        <authorList>
            <person name="Sahin N."/>
            <person name="Ay H."/>
            <person name="Saygin H."/>
        </authorList>
    </citation>
    <scope>NUCLEOTIDE SEQUENCE [LARGE SCALE GENOMIC DNA]</scope>
    <source>
        <strain evidence="2 3">7K502</strain>
    </source>
</reference>
<dbReference type="InterPro" id="IPR005135">
    <property type="entry name" value="Endo/exonuclease/phosphatase"/>
</dbReference>
<evidence type="ECO:0000259" key="1">
    <source>
        <dbReference type="Pfam" id="PF03372"/>
    </source>
</evidence>
<dbReference type="Gene3D" id="3.60.10.10">
    <property type="entry name" value="Endonuclease/exonuclease/phosphatase"/>
    <property type="match status" value="1"/>
</dbReference>
<protein>
    <submittedName>
        <fullName evidence="2">Metal-dependent hydrolase</fullName>
    </submittedName>
</protein>
<accession>A0A4R4YEE7</accession>
<gene>
    <name evidence="2" type="ORF">E1288_27625</name>
</gene>
<proteinExistence type="predicted"/>